<feature type="binding site" evidence="12">
    <location>
        <position position="155"/>
    </location>
    <ligand>
        <name>substrate</name>
    </ligand>
</feature>
<evidence type="ECO:0000256" key="11">
    <source>
        <dbReference type="PIRSR" id="PIRSR605959-1"/>
    </source>
</evidence>
<evidence type="ECO:0000259" key="15">
    <source>
        <dbReference type="Pfam" id="PF09298"/>
    </source>
</evidence>
<dbReference type="Pfam" id="PF09298">
    <property type="entry name" value="FAA_hydrolase_N"/>
    <property type="match status" value="1"/>
</dbReference>
<dbReference type="Gene3D" id="2.30.30.230">
    <property type="entry name" value="Fumarylacetoacetase, N-terminal domain"/>
    <property type="match status" value="1"/>
</dbReference>
<dbReference type="InterPro" id="IPR015377">
    <property type="entry name" value="Fumarylacetoacetase_N"/>
</dbReference>
<dbReference type="Gene3D" id="3.90.850.10">
    <property type="entry name" value="Fumarylacetoacetase-like, C-terminal domain"/>
    <property type="match status" value="1"/>
</dbReference>
<name>A0A6B3N6X8_9CYAN</name>
<feature type="domain" description="Fumarylacetoacetase-like C-terminal" evidence="14">
    <location>
        <begin position="140"/>
        <end position="412"/>
    </location>
</feature>
<dbReference type="InterPro" id="IPR005959">
    <property type="entry name" value="Fumarylacetoacetase"/>
</dbReference>
<keyword evidence="8 13" id="KW-0460">Magnesium</keyword>
<dbReference type="PANTHER" id="PTHR43069">
    <property type="entry name" value="FUMARYLACETOACETASE"/>
    <property type="match status" value="1"/>
</dbReference>
<evidence type="ECO:0000256" key="6">
    <source>
        <dbReference type="ARBA" id="ARBA00022801"/>
    </source>
</evidence>
<evidence type="ECO:0000256" key="4">
    <source>
        <dbReference type="ARBA" id="ARBA00012094"/>
    </source>
</evidence>
<evidence type="ECO:0000259" key="14">
    <source>
        <dbReference type="Pfam" id="PF01557"/>
    </source>
</evidence>
<evidence type="ECO:0000256" key="12">
    <source>
        <dbReference type="PIRSR" id="PIRSR605959-2"/>
    </source>
</evidence>
<keyword evidence="10" id="KW-0585">Phenylalanine catabolism</keyword>
<feature type="binding site" evidence="12">
    <location>
        <position position="372"/>
    </location>
    <ligand>
        <name>substrate</name>
    </ligand>
</feature>
<dbReference type="Pfam" id="PF01557">
    <property type="entry name" value="FAA_hydrolase"/>
    <property type="match status" value="1"/>
</dbReference>
<evidence type="ECO:0000256" key="10">
    <source>
        <dbReference type="ARBA" id="ARBA00023232"/>
    </source>
</evidence>
<comment type="cofactor">
    <cofactor evidence="1 13">
        <name>Ca(2+)</name>
        <dbReference type="ChEBI" id="CHEBI:29108"/>
    </cofactor>
</comment>
<dbReference type="GO" id="GO:1902000">
    <property type="term" value="P:homogentisate catabolic process"/>
    <property type="evidence" value="ECO:0007669"/>
    <property type="project" value="TreeGrafter"/>
</dbReference>
<evidence type="ECO:0000256" key="5">
    <source>
        <dbReference type="ARBA" id="ARBA00022723"/>
    </source>
</evidence>
<feature type="binding site" evidence="13">
    <location>
        <position position="211"/>
    </location>
    <ligand>
        <name>Ca(2+)</name>
        <dbReference type="ChEBI" id="CHEBI:29108"/>
    </ligand>
</feature>
<dbReference type="SUPFAM" id="SSF56529">
    <property type="entry name" value="FAH"/>
    <property type="match status" value="1"/>
</dbReference>
<dbReference type="GO" id="GO:0004334">
    <property type="term" value="F:fumarylacetoacetase activity"/>
    <property type="evidence" value="ECO:0007669"/>
    <property type="project" value="UniProtKB-EC"/>
</dbReference>
<feature type="domain" description="Fumarylacetoacetase N-terminal" evidence="15">
    <location>
        <begin position="30"/>
        <end position="131"/>
    </location>
</feature>
<sequence length="439" mass="48266">MSRSIDKTNDFSLRSWVESANQKDTDFPIQNLPFGVFRDRGSTQNSRIGVAIGDQILDLTSCYHAGLLQEFPEQLQAACTASNLNPLMALGSWASSALRTCLSELLQWNRHKSSSEAKLLVPIMEAELLLPADIGDYTDFYASIFHATNVGKLFRPNNPLLPNYKYLPIAYHGRASSIVLSGTPIKRPQGQRKVPEDSVPSFGPSQLLDYEVEVGFLIGAGNELGQPIPIDTAESHVFGLCLVNDWSARDIQTWEYQPLGPFLAKSFATTISPWVVTLEALAPFRCPAFSRSQGDPLPLPYLYSSNNTRQGGIDLTVEVLLHSAQMREQGIEPFCISHASFRQMYWTMAQMIAHHTSNGCNLQPGDLVASGTVSGAEEGSQGSLLEITRRGSQPIKLATGEMRIFLADADEVIIRGYCKKENYARVGFGKCQGIVLSAE</sequence>
<dbReference type="EC" id="3.7.1.2" evidence="4"/>
<organism evidence="16">
    <name type="scientific">Symploca sp. SIO1C4</name>
    <dbReference type="NCBI Taxonomy" id="2607765"/>
    <lineage>
        <taxon>Bacteria</taxon>
        <taxon>Bacillati</taxon>
        <taxon>Cyanobacteriota</taxon>
        <taxon>Cyanophyceae</taxon>
        <taxon>Coleofasciculales</taxon>
        <taxon>Coleofasciculaceae</taxon>
        <taxon>Symploca</taxon>
    </lineage>
</organism>
<comment type="pathway">
    <text evidence="3">Amino-acid degradation; L-phenylalanine degradation; acetoacetate and fumarate from L-phenylalanine: step 6/6.</text>
</comment>
<feature type="active site" description="Proton acceptor" evidence="11">
    <location>
        <position position="146"/>
    </location>
</feature>
<dbReference type="GO" id="GO:0006572">
    <property type="term" value="P:L-tyrosine catabolic process"/>
    <property type="evidence" value="ECO:0007669"/>
    <property type="project" value="UniProtKB-KW"/>
</dbReference>
<keyword evidence="6 16" id="KW-0378">Hydrolase</keyword>
<keyword evidence="5 13" id="KW-0479">Metal-binding</keyword>
<evidence type="ECO:0000256" key="9">
    <source>
        <dbReference type="ARBA" id="ARBA00022878"/>
    </source>
</evidence>
<dbReference type="InterPro" id="IPR036663">
    <property type="entry name" value="Fumarylacetoacetase_C_sf"/>
</dbReference>
<dbReference type="InterPro" id="IPR036462">
    <property type="entry name" value="Fumarylacetoacetase_N_sf"/>
</dbReference>
<feature type="binding site" evidence="13">
    <location>
        <position position="245"/>
    </location>
    <ligand>
        <name>Ca(2+)</name>
        <dbReference type="ChEBI" id="CHEBI:29108"/>
    </ligand>
</feature>
<feature type="binding site" evidence="13">
    <location>
        <position position="269"/>
    </location>
    <ligand>
        <name>Mg(2+)</name>
        <dbReference type="ChEBI" id="CHEBI:18420"/>
    </ligand>
</feature>
<evidence type="ECO:0000256" key="7">
    <source>
        <dbReference type="ARBA" id="ARBA00022837"/>
    </source>
</evidence>
<dbReference type="GO" id="GO:0006559">
    <property type="term" value="P:L-phenylalanine catabolic process"/>
    <property type="evidence" value="ECO:0007669"/>
    <property type="project" value="UniProtKB-UniPathway"/>
</dbReference>
<evidence type="ECO:0000256" key="13">
    <source>
        <dbReference type="PIRSR" id="PIRSR605959-3"/>
    </source>
</evidence>
<feature type="binding site" evidence="12">
    <location>
        <position position="256"/>
    </location>
    <ligand>
        <name>substrate</name>
    </ligand>
</feature>
<feature type="binding site" evidence="12">
    <location>
        <position position="141"/>
    </location>
    <ligand>
        <name>substrate</name>
    </ligand>
</feature>
<comment type="caution">
    <text evidence="16">The sequence shown here is derived from an EMBL/GenBank/DDBJ whole genome shotgun (WGS) entry which is preliminary data.</text>
</comment>
<evidence type="ECO:0000256" key="2">
    <source>
        <dbReference type="ARBA" id="ARBA00001946"/>
    </source>
</evidence>
<feature type="binding site" evidence="13">
    <location>
        <position position="245"/>
    </location>
    <ligand>
        <name>Mg(2+)</name>
        <dbReference type="ChEBI" id="CHEBI:18420"/>
    </ligand>
</feature>
<evidence type="ECO:0000256" key="8">
    <source>
        <dbReference type="ARBA" id="ARBA00022842"/>
    </source>
</evidence>
<comment type="cofactor">
    <cofactor evidence="2 13">
        <name>Mg(2+)</name>
        <dbReference type="ChEBI" id="CHEBI:18420"/>
    </cofactor>
</comment>
<protein>
    <recommendedName>
        <fullName evidence="4">fumarylacetoacetase</fullName>
        <ecNumber evidence="4">3.7.1.2</ecNumber>
    </recommendedName>
</protein>
<evidence type="ECO:0000256" key="1">
    <source>
        <dbReference type="ARBA" id="ARBA00001913"/>
    </source>
</evidence>
<feature type="binding site" evidence="13">
    <location>
        <position position="139"/>
    </location>
    <ligand>
        <name>Ca(2+)</name>
        <dbReference type="ChEBI" id="CHEBI:29108"/>
    </ligand>
</feature>
<dbReference type="PANTHER" id="PTHR43069:SF2">
    <property type="entry name" value="FUMARYLACETOACETASE"/>
    <property type="match status" value="1"/>
</dbReference>
<dbReference type="EMBL" id="JAAHFQ010000092">
    <property type="protein sequence ID" value="NER27333.1"/>
    <property type="molecule type" value="Genomic_DNA"/>
</dbReference>
<dbReference type="GO" id="GO:0046872">
    <property type="term" value="F:metal ion binding"/>
    <property type="evidence" value="ECO:0007669"/>
    <property type="project" value="UniProtKB-KW"/>
</dbReference>
<keyword evidence="7 13" id="KW-0106">Calcium</keyword>
<feature type="binding site" evidence="13">
    <location>
        <position position="213"/>
    </location>
    <ligand>
        <name>Ca(2+)</name>
        <dbReference type="ChEBI" id="CHEBI:29108"/>
    </ligand>
</feature>
<feature type="binding site" evidence="13">
    <location>
        <position position="265"/>
    </location>
    <ligand>
        <name>Mg(2+)</name>
        <dbReference type="ChEBI" id="CHEBI:18420"/>
    </ligand>
</feature>
<dbReference type="SUPFAM" id="SSF63433">
    <property type="entry name" value="Fumarylacetoacetate hydrolase, FAH, N-terminal domain"/>
    <property type="match status" value="1"/>
</dbReference>
<evidence type="ECO:0000313" key="16">
    <source>
        <dbReference type="EMBL" id="NER27333.1"/>
    </source>
</evidence>
<keyword evidence="9" id="KW-0828">Tyrosine catabolism</keyword>
<dbReference type="AlphaFoldDB" id="A0A6B3N6X8"/>
<dbReference type="UniPathway" id="UPA00139">
    <property type="reaction ID" value="UER00341"/>
</dbReference>
<reference evidence="16" key="1">
    <citation type="submission" date="2019-11" db="EMBL/GenBank/DDBJ databases">
        <title>Genomic insights into an expanded diversity of filamentous marine cyanobacteria reveals the extraordinary biosynthetic potential of Moorea and Okeania.</title>
        <authorList>
            <person name="Ferreira Leao T."/>
            <person name="Wang M."/>
            <person name="Moss N."/>
            <person name="Da Silva R."/>
            <person name="Sanders J."/>
            <person name="Nurk S."/>
            <person name="Gurevich A."/>
            <person name="Humphrey G."/>
            <person name="Reher R."/>
            <person name="Zhu Q."/>
            <person name="Belda-Ferre P."/>
            <person name="Glukhov E."/>
            <person name="Rex R."/>
            <person name="Dorrestein P.C."/>
            <person name="Knight R."/>
            <person name="Pevzner P."/>
            <person name="Gerwick W.H."/>
            <person name="Gerwick L."/>
        </authorList>
    </citation>
    <scope>NUCLEOTIDE SEQUENCE</scope>
    <source>
        <strain evidence="16">SIO1C4</strain>
    </source>
</reference>
<evidence type="ECO:0000256" key="3">
    <source>
        <dbReference type="ARBA" id="ARBA00004782"/>
    </source>
</evidence>
<feature type="binding site" evidence="12">
    <location>
        <position position="252"/>
    </location>
    <ligand>
        <name>substrate</name>
    </ligand>
</feature>
<proteinExistence type="predicted"/>
<gene>
    <name evidence="16" type="primary">fahA</name>
    <name evidence="16" type="ORF">F6J89_06775</name>
</gene>
<accession>A0A6B3N6X8</accession>
<dbReference type="NCBIfam" id="TIGR01266">
    <property type="entry name" value="fum_ac_acetase"/>
    <property type="match status" value="1"/>
</dbReference>
<dbReference type="InterPro" id="IPR011234">
    <property type="entry name" value="Fumarylacetoacetase-like_C"/>
</dbReference>